<protein>
    <submittedName>
        <fullName evidence="1">Uncharacterized protein</fullName>
    </submittedName>
</protein>
<reference evidence="1 2" key="1">
    <citation type="journal article" date="2003" name="Infect. Immun.">
        <title>Complete genome sequence and comparative genomics of Shigella flexneri serotype 2a strain 2457T.</title>
        <authorList>
            <person name="Wei J."/>
            <person name="Goldberg M.B."/>
            <person name="Burland V."/>
            <person name="Venkatesan M.M."/>
            <person name="Deng W."/>
            <person name="Fournier G."/>
            <person name="Mayhew G.F."/>
            <person name="Plunkett G.III."/>
            <person name="Rose D.J."/>
            <person name="Darling A."/>
            <person name="Mau B."/>
            <person name="Perna N.T."/>
            <person name="Payne S.M."/>
            <person name="Runyen-Janecky L.J."/>
            <person name="Zhou S."/>
            <person name="Schwartz D.C."/>
            <person name="Blattner F.R."/>
        </authorList>
    </citation>
    <scope>NUCLEOTIDE SEQUENCE [LARGE SCALE GENOMIC DNA]</scope>
    <source>
        <strain evidence="2">ATCC 700930 / 2457T / Serotype 2a</strain>
    </source>
</reference>
<proteinExistence type="predicted"/>
<evidence type="ECO:0000313" key="2">
    <source>
        <dbReference type="Proteomes" id="UP000002673"/>
    </source>
</evidence>
<organism evidence="1 2">
    <name type="scientific">Shigella flexneri</name>
    <dbReference type="NCBI Taxonomy" id="623"/>
    <lineage>
        <taxon>Bacteria</taxon>
        <taxon>Pseudomonadati</taxon>
        <taxon>Pseudomonadota</taxon>
        <taxon>Gammaproteobacteria</taxon>
        <taxon>Enterobacterales</taxon>
        <taxon>Enterobacteriaceae</taxon>
        <taxon>Shigella</taxon>
    </lineage>
</organism>
<accession>A0A0H2VU67</accession>
<dbReference type="Proteomes" id="UP000002673">
    <property type="component" value="Chromosome"/>
</dbReference>
<name>A0A0H2VU67_SHIFL</name>
<gene>
    <name evidence="1" type="ordered locus">S4817</name>
</gene>
<evidence type="ECO:0000313" key="1">
    <source>
        <dbReference type="EMBL" id="AAP16555.1"/>
    </source>
</evidence>
<dbReference type="HOGENOM" id="CLU_2439133_0_0_6"/>
<dbReference type="KEGG" id="sfx:S4817"/>
<sequence>MNNFVNNTQSTPSAITGDMVNSNAQLAMAVSELGRKVDALTAETKKPLSVNITGEATVRPDAPSFFSFNQSANDQFTQDMLLSSSYPEEE</sequence>
<dbReference type="AlphaFoldDB" id="A0A0H2VU67"/>
<dbReference type="EMBL" id="AE014073">
    <property type="protein sequence ID" value="AAP16555.1"/>
    <property type="molecule type" value="Genomic_DNA"/>
</dbReference>
<dbReference type="RefSeq" id="WP_011110571.1">
    <property type="nucleotide sequence ID" value="NZ_QWTR01000254.1"/>
</dbReference>